<dbReference type="EMBL" id="JARXHW010000006">
    <property type="protein sequence ID" value="MDQ8206663.1"/>
    <property type="molecule type" value="Genomic_DNA"/>
</dbReference>
<dbReference type="RefSeq" id="WP_308948771.1">
    <property type="nucleotide sequence ID" value="NZ_JARXHW010000006.1"/>
</dbReference>
<reference evidence="1 2" key="1">
    <citation type="submission" date="2023-04" db="EMBL/GenBank/DDBJ databases">
        <title>A novel bacteria isolated from coastal sediment.</title>
        <authorList>
            <person name="Liu X.-J."/>
            <person name="Du Z.-J."/>
        </authorList>
    </citation>
    <scope>NUCLEOTIDE SEQUENCE [LARGE SCALE GENOMIC DNA]</scope>
    <source>
        <strain evidence="1 2">SDUM461003</strain>
    </source>
</reference>
<dbReference type="Proteomes" id="UP001225316">
    <property type="component" value="Unassembled WGS sequence"/>
</dbReference>
<proteinExistence type="predicted"/>
<keyword evidence="2" id="KW-1185">Reference proteome</keyword>
<gene>
    <name evidence="1" type="primary">dpdD</name>
    <name evidence="1" type="ORF">QEH52_04025</name>
</gene>
<comment type="caution">
    <text evidence="1">The sequence shown here is derived from an EMBL/GenBank/DDBJ whole genome shotgun (WGS) entry which is preliminary data.</text>
</comment>
<evidence type="ECO:0000313" key="1">
    <source>
        <dbReference type="EMBL" id="MDQ8206663.1"/>
    </source>
</evidence>
<evidence type="ECO:0000313" key="2">
    <source>
        <dbReference type="Proteomes" id="UP001225316"/>
    </source>
</evidence>
<accession>A0ABU1AR73</accession>
<protein>
    <submittedName>
        <fullName evidence="1">Protein DpdD</fullName>
    </submittedName>
</protein>
<dbReference type="NCBIfam" id="NF041061">
    <property type="entry name" value="DpdD"/>
    <property type="match status" value="1"/>
</dbReference>
<organism evidence="1 2">
    <name type="scientific">Thalassobacterium maritimum</name>
    <dbReference type="NCBI Taxonomy" id="3041265"/>
    <lineage>
        <taxon>Bacteria</taxon>
        <taxon>Pseudomonadati</taxon>
        <taxon>Verrucomicrobiota</taxon>
        <taxon>Opitutia</taxon>
        <taxon>Puniceicoccales</taxon>
        <taxon>Coraliomargaritaceae</taxon>
        <taxon>Thalassobacterium</taxon>
    </lineage>
</organism>
<sequence>MKLANWNDEDLLGLERFYADGCAWTMQEMEGRSSTSARSAADWVESSLPPRDNPLILPRVTESNHIYWYVIAFNEAQAEQLRGDLMAFVGSVGTQFDGQRFHLDDSDSADSALLNWIGGQWAYRLPVYRSRNKEVRRALERLRSVWRLKPQLKSTLLRTTEALLREFFLSLANGSEASSGNILDELKGSGRLSAENVVFLEIEMLAAFGRWGAIAQHSQLTYLKSMQRPRHVTELLVEALWQDELSSYADTGDVDGALHYYRTDFGVRYRSLLKTPGRSLNDSVLITFLLAAVGDEHPRVAQIPKLLGLLDGSQYFEFAQELAAQVKLPEAPKEEIPLSPVERAAQTFDRNDFDTAWQQLLSVEVSIESLRLMLECFEELESSETALIVQQRFEALDPQSQDLVFKTKRYRNLWERVETLTREGAEELPSNWRAWFEALNAGSFGDDSLLKLARESVEWDAAVYLNSPEVVRELATALSACSSEAQHVLQLSLPHLVSFFLKDGVGAREFLPIYSSLVEVLVLGDSFSCEDWNTVETLLSASLEAGLSKAQYGELFEYLDELWSSQGSVSKLDWALDTLDLLAMHSVLDAEALSSFYSAVLSRITVYSRKVRVDQWEMFRLLSDDLGFASDYQAISPDLQEVTPDAPGIDLSGKFIAIYTLTESAGARAKAVIEKLFPSADVRVSSDCGGSDKLKGLAQDSDYFVVATRSAKHAATEFIKANRGKERSDLIYPAGKGSSSIVSSLFNAVIP</sequence>
<dbReference type="InterPro" id="IPR049807">
    <property type="entry name" value="DpdD-like"/>
</dbReference>
<name>A0ABU1AR73_9BACT</name>